<dbReference type="EMBL" id="BAABRU010000072">
    <property type="protein sequence ID" value="GAA5531599.1"/>
    <property type="molecule type" value="Genomic_DNA"/>
</dbReference>
<accession>A0ABP9X882</accession>
<evidence type="ECO:0000313" key="1">
    <source>
        <dbReference type="EMBL" id="GAA5531599.1"/>
    </source>
</evidence>
<sequence>MLHGCGIRHDAIGDVIQPPLINPKHIIGIPAQFRLFCRIAIKRKGDRPCRGEIEDLGLIAPLIS</sequence>
<name>A0ABP9X882_9CHLR</name>
<comment type="caution">
    <text evidence="1">The sequence shown here is derived from an EMBL/GenBank/DDBJ whole genome shotgun (WGS) entry which is preliminary data.</text>
</comment>
<reference evidence="1 2" key="1">
    <citation type="submission" date="2024-02" db="EMBL/GenBank/DDBJ databases">
        <title>Herpetosiphon gulosus NBRC 112829.</title>
        <authorList>
            <person name="Ichikawa N."/>
            <person name="Katano-Makiyama Y."/>
            <person name="Hidaka K."/>
        </authorList>
    </citation>
    <scope>NUCLEOTIDE SEQUENCE [LARGE SCALE GENOMIC DNA]</scope>
    <source>
        <strain evidence="1 2">NBRC 112829</strain>
    </source>
</reference>
<dbReference type="Proteomes" id="UP001428290">
    <property type="component" value="Unassembled WGS sequence"/>
</dbReference>
<gene>
    <name evidence="1" type="ORF">Hgul01_05424</name>
</gene>
<evidence type="ECO:0000313" key="2">
    <source>
        <dbReference type="Proteomes" id="UP001428290"/>
    </source>
</evidence>
<protein>
    <submittedName>
        <fullName evidence="1">Uncharacterized protein</fullName>
    </submittedName>
</protein>
<proteinExistence type="predicted"/>
<keyword evidence="2" id="KW-1185">Reference proteome</keyword>
<organism evidence="1 2">
    <name type="scientific">Herpetosiphon gulosus</name>
    <dbReference type="NCBI Taxonomy" id="1973496"/>
    <lineage>
        <taxon>Bacteria</taxon>
        <taxon>Bacillati</taxon>
        <taxon>Chloroflexota</taxon>
        <taxon>Chloroflexia</taxon>
        <taxon>Herpetosiphonales</taxon>
        <taxon>Herpetosiphonaceae</taxon>
        <taxon>Herpetosiphon</taxon>
    </lineage>
</organism>